<dbReference type="Proteomes" id="UP000789759">
    <property type="component" value="Unassembled WGS sequence"/>
</dbReference>
<accession>A0A9N9J901</accession>
<keyword evidence="2" id="KW-1185">Reference proteome</keyword>
<dbReference type="AlphaFoldDB" id="A0A9N9J901"/>
<protein>
    <submittedName>
        <fullName evidence="1">23370_t:CDS:1</fullName>
    </submittedName>
</protein>
<dbReference type="EMBL" id="CAJVQA010021934">
    <property type="protein sequence ID" value="CAG8771270.1"/>
    <property type="molecule type" value="Genomic_DNA"/>
</dbReference>
<proteinExistence type="predicted"/>
<organism evidence="1 2">
    <name type="scientific">Cetraspora pellucida</name>
    <dbReference type="NCBI Taxonomy" id="1433469"/>
    <lineage>
        <taxon>Eukaryota</taxon>
        <taxon>Fungi</taxon>
        <taxon>Fungi incertae sedis</taxon>
        <taxon>Mucoromycota</taxon>
        <taxon>Glomeromycotina</taxon>
        <taxon>Glomeromycetes</taxon>
        <taxon>Diversisporales</taxon>
        <taxon>Gigasporaceae</taxon>
        <taxon>Cetraspora</taxon>
    </lineage>
</organism>
<sequence>LSNNNNQDENTISITLPPLPEEINIDDSSATIKELAQFSNNNELILKFEILILFIMSNAQRNKPVASYVITRIEQTSAELENGT</sequence>
<comment type="caution">
    <text evidence="1">The sequence shown here is derived from an EMBL/GenBank/DDBJ whole genome shotgun (WGS) entry which is preliminary data.</text>
</comment>
<reference evidence="1" key="1">
    <citation type="submission" date="2021-06" db="EMBL/GenBank/DDBJ databases">
        <authorList>
            <person name="Kallberg Y."/>
            <person name="Tangrot J."/>
            <person name="Rosling A."/>
        </authorList>
    </citation>
    <scope>NUCLEOTIDE SEQUENCE</scope>
    <source>
        <strain evidence="1">FL966</strain>
    </source>
</reference>
<evidence type="ECO:0000313" key="2">
    <source>
        <dbReference type="Proteomes" id="UP000789759"/>
    </source>
</evidence>
<name>A0A9N9J901_9GLOM</name>
<evidence type="ECO:0000313" key="1">
    <source>
        <dbReference type="EMBL" id="CAG8771270.1"/>
    </source>
</evidence>
<feature type="non-terminal residue" evidence="1">
    <location>
        <position position="84"/>
    </location>
</feature>
<gene>
    <name evidence="1" type="ORF">CPELLU_LOCUS15894</name>
</gene>